<reference evidence="4" key="2">
    <citation type="submission" date="2020-09" db="EMBL/GenBank/DDBJ databases">
        <authorList>
            <person name="Sun Q."/>
            <person name="Zhou Y."/>
        </authorList>
    </citation>
    <scope>NUCLEOTIDE SEQUENCE</scope>
    <source>
        <strain evidence="4">CGMCC 1.15367</strain>
    </source>
</reference>
<name>A0A917A0K0_9HYPH</name>
<protein>
    <submittedName>
        <fullName evidence="4">Nucleotidyltransferase</fullName>
    </submittedName>
</protein>
<dbReference type="EMBL" id="BMIQ01000009">
    <property type="protein sequence ID" value="GGE20083.1"/>
    <property type="molecule type" value="Genomic_DNA"/>
</dbReference>
<dbReference type="Pfam" id="PF20114">
    <property type="entry name" value="DUF6504"/>
    <property type="match status" value="1"/>
</dbReference>
<feature type="domain" description="DUF6504" evidence="3">
    <location>
        <begin position="427"/>
        <end position="503"/>
    </location>
</feature>
<keyword evidence="5" id="KW-1185">Reference proteome</keyword>
<sequence length="506" mass="55260">MARVVSLFLPRWPTDRLRRKSPGSAPPADVPLVLVGREGNRRVVTALDRLADAAGLSVGMAAAKAQALVPGLAVLDADPAGDAAALDRLAVWGLRFSPIVAGDPPDGIVIETSGAEHLHGGEEALLRSLVDRFAASGLEAHAAIADTWGAAHAAARFSGAAMALVEANATREALAGLPLAALRLAPRLLLDLHVLGFATIGEIAAQPRAPLTLRFGPQLGRRLDQAAGILPEPIDPIRSPDLIEVRRVFGEPIGAPETIARYTAKLVTALVTELEARSLGARRLDLLFGRVDNLWQAIRIGTARPERDAKRLTRLLSERIETVAPGFGIEVMTLAATQTEPLADRQTISSLVEEPEADVSGLVDILANRIGERRLYRFAPRSSDVPERSVARVEAMSSDDGVSWDDHWPRPSRLLPRPEPVETMALLPDHPPNWFTWRGQRRRVRRADGPERVFGEWWKRDAELVTVRDYFQVEDDAGERYWLYRAGDGEHAETGSHRWFLHGIFG</sequence>
<dbReference type="InterPro" id="IPR050356">
    <property type="entry name" value="SulA_CellDiv_inhibitor"/>
</dbReference>
<dbReference type="Pfam" id="PF00817">
    <property type="entry name" value="IMS"/>
    <property type="match status" value="1"/>
</dbReference>
<dbReference type="GO" id="GO:0006281">
    <property type="term" value="P:DNA repair"/>
    <property type="evidence" value="ECO:0007669"/>
    <property type="project" value="InterPro"/>
</dbReference>
<evidence type="ECO:0000256" key="1">
    <source>
        <dbReference type="ARBA" id="ARBA00022763"/>
    </source>
</evidence>
<dbReference type="InterPro" id="IPR001126">
    <property type="entry name" value="UmuC"/>
</dbReference>
<dbReference type="CDD" id="cd03468">
    <property type="entry name" value="PolY_like"/>
    <property type="match status" value="1"/>
</dbReference>
<dbReference type="InterPro" id="IPR043502">
    <property type="entry name" value="DNA/RNA_pol_sf"/>
</dbReference>
<accession>A0A917A0K0</accession>
<feature type="domain" description="UmuC" evidence="2">
    <location>
        <begin position="33"/>
        <end position="155"/>
    </location>
</feature>
<dbReference type="AlphaFoldDB" id="A0A917A0K0"/>
<evidence type="ECO:0000259" key="3">
    <source>
        <dbReference type="Pfam" id="PF20114"/>
    </source>
</evidence>
<proteinExistence type="predicted"/>
<dbReference type="Proteomes" id="UP000644699">
    <property type="component" value="Unassembled WGS sequence"/>
</dbReference>
<dbReference type="InterPro" id="IPR045443">
    <property type="entry name" value="DUF6504"/>
</dbReference>
<evidence type="ECO:0000313" key="4">
    <source>
        <dbReference type="EMBL" id="GGE20083.1"/>
    </source>
</evidence>
<reference evidence="4" key="1">
    <citation type="journal article" date="2014" name="Int. J. Syst. Evol. Microbiol.">
        <title>Complete genome sequence of Corynebacterium casei LMG S-19264T (=DSM 44701T), isolated from a smear-ripened cheese.</title>
        <authorList>
            <consortium name="US DOE Joint Genome Institute (JGI-PGF)"/>
            <person name="Walter F."/>
            <person name="Albersmeier A."/>
            <person name="Kalinowski J."/>
            <person name="Ruckert C."/>
        </authorList>
    </citation>
    <scope>NUCLEOTIDE SEQUENCE</scope>
    <source>
        <strain evidence="4">CGMCC 1.15367</strain>
    </source>
</reference>
<dbReference type="SUPFAM" id="SSF56672">
    <property type="entry name" value="DNA/RNA polymerases"/>
    <property type="match status" value="1"/>
</dbReference>
<dbReference type="PANTHER" id="PTHR35369">
    <property type="entry name" value="BLR3025 PROTEIN-RELATED"/>
    <property type="match status" value="1"/>
</dbReference>
<evidence type="ECO:0000313" key="5">
    <source>
        <dbReference type="Proteomes" id="UP000644699"/>
    </source>
</evidence>
<keyword evidence="1" id="KW-0227">DNA damage</keyword>
<comment type="caution">
    <text evidence="4">The sequence shown here is derived from an EMBL/GenBank/DDBJ whole genome shotgun (WGS) entry which is preliminary data.</text>
</comment>
<organism evidence="4 5">
    <name type="scientific">Aureimonas endophytica</name>
    <dbReference type="NCBI Taxonomy" id="2027858"/>
    <lineage>
        <taxon>Bacteria</taxon>
        <taxon>Pseudomonadati</taxon>
        <taxon>Pseudomonadota</taxon>
        <taxon>Alphaproteobacteria</taxon>
        <taxon>Hyphomicrobiales</taxon>
        <taxon>Aurantimonadaceae</taxon>
        <taxon>Aureimonas</taxon>
    </lineage>
</organism>
<gene>
    <name evidence="4" type="ORF">GCM10011390_44170</name>
</gene>
<dbReference type="RefSeq" id="WP_188912397.1">
    <property type="nucleotide sequence ID" value="NZ_BMIQ01000009.1"/>
</dbReference>
<evidence type="ECO:0000259" key="2">
    <source>
        <dbReference type="Pfam" id="PF00817"/>
    </source>
</evidence>
<dbReference type="PANTHER" id="PTHR35369:SF2">
    <property type="entry name" value="BLR3025 PROTEIN"/>
    <property type="match status" value="1"/>
</dbReference>